<evidence type="ECO:0000313" key="3">
    <source>
        <dbReference type="Proteomes" id="UP001345013"/>
    </source>
</evidence>
<feature type="region of interest" description="Disordered" evidence="1">
    <location>
        <begin position="85"/>
        <end position="150"/>
    </location>
</feature>
<evidence type="ECO:0000313" key="2">
    <source>
        <dbReference type="EMBL" id="KAK5073400.1"/>
    </source>
</evidence>
<gene>
    <name evidence="2" type="ORF">LTR24_010279</name>
</gene>
<keyword evidence="3" id="KW-1185">Reference proteome</keyword>
<dbReference type="EMBL" id="JAVRRG010000297">
    <property type="protein sequence ID" value="KAK5073400.1"/>
    <property type="molecule type" value="Genomic_DNA"/>
</dbReference>
<accession>A0ABR0JUR5</accession>
<feature type="compositionally biased region" description="Low complexity" evidence="1">
    <location>
        <begin position="116"/>
        <end position="128"/>
    </location>
</feature>
<proteinExistence type="predicted"/>
<dbReference type="Proteomes" id="UP001345013">
    <property type="component" value="Unassembled WGS sequence"/>
</dbReference>
<evidence type="ECO:0000256" key="1">
    <source>
        <dbReference type="SAM" id="MobiDB-lite"/>
    </source>
</evidence>
<name>A0ABR0JUR5_9EURO</name>
<organism evidence="2 3">
    <name type="scientific">Lithohypha guttulata</name>
    <dbReference type="NCBI Taxonomy" id="1690604"/>
    <lineage>
        <taxon>Eukaryota</taxon>
        <taxon>Fungi</taxon>
        <taxon>Dikarya</taxon>
        <taxon>Ascomycota</taxon>
        <taxon>Pezizomycotina</taxon>
        <taxon>Eurotiomycetes</taxon>
        <taxon>Chaetothyriomycetidae</taxon>
        <taxon>Chaetothyriales</taxon>
        <taxon>Trichomeriaceae</taxon>
        <taxon>Lithohypha</taxon>
    </lineage>
</organism>
<reference evidence="2 3" key="1">
    <citation type="submission" date="2023-08" db="EMBL/GenBank/DDBJ databases">
        <title>Black Yeasts Isolated from many extreme environments.</title>
        <authorList>
            <person name="Coleine C."/>
            <person name="Stajich J.E."/>
            <person name="Selbmann L."/>
        </authorList>
    </citation>
    <scope>NUCLEOTIDE SEQUENCE [LARGE SCALE GENOMIC DNA]</scope>
    <source>
        <strain evidence="2 3">CCFEE 5885</strain>
    </source>
</reference>
<protein>
    <submittedName>
        <fullName evidence="2">Uncharacterized protein</fullName>
    </submittedName>
</protein>
<sequence>MHLLEQGERLRSFIRTAIETPRTTIDSIAVDLDDYPSPLRTVVVTTGKAVQRPDGSLENYTASAPCGLDLLVKASAQAQAVGSGPHLASVTESKNNAVQRPVRGRGTEPENVSLTASPAVYPADASVSPSPPSRPLSLVTEAQEGTTASTEEIRSDAEENVLRLFPTKAQYLDFASLLARAKELGAESIGVFKMVLPEDMPQDFEVVDSDDCPVSVFAATKKREGVFLLS</sequence>
<comment type="caution">
    <text evidence="2">The sequence shown here is derived from an EMBL/GenBank/DDBJ whole genome shotgun (WGS) entry which is preliminary data.</text>
</comment>